<proteinExistence type="predicted"/>
<dbReference type="CDD" id="cd01949">
    <property type="entry name" value="GGDEF"/>
    <property type="match status" value="1"/>
</dbReference>
<dbReference type="EMBL" id="BAABBO010000007">
    <property type="protein sequence ID" value="GAA3954706.1"/>
    <property type="molecule type" value="Genomic_DNA"/>
</dbReference>
<dbReference type="InterPro" id="IPR043128">
    <property type="entry name" value="Rev_trsase/Diguanyl_cyclase"/>
</dbReference>
<dbReference type="InterPro" id="IPR029787">
    <property type="entry name" value="Nucleotide_cyclase"/>
</dbReference>
<dbReference type="Proteomes" id="UP001501337">
    <property type="component" value="Unassembled WGS sequence"/>
</dbReference>
<dbReference type="Gene3D" id="3.20.20.450">
    <property type="entry name" value="EAL domain"/>
    <property type="match status" value="1"/>
</dbReference>
<dbReference type="CDD" id="cd06225">
    <property type="entry name" value="HAMP"/>
    <property type="match status" value="1"/>
</dbReference>
<feature type="domain" description="EAL" evidence="2">
    <location>
        <begin position="439"/>
        <end position="719"/>
    </location>
</feature>
<evidence type="ECO:0000259" key="4">
    <source>
        <dbReference type="PROSITE" id="PS50887"/>
    </source>
</evidence>
<dbReference type="SMART" id="SM00052">
    <property type="entry name" value="EAL"/>
    <property type="match status" value="1"/>
</dbReference>
<dbReference type="NCBIfam" id="TIGR00254">
    <property type="entry name" value="GGDEF"/>
    <property type="match status" value="1"/>
</dbReference>
<evidence type="ECO:0000313" key="5">
    <source>
        <dbReference type="EMBL" id="GAA3954706.1"/>
    </source>
</evidence>
<evidence type="ECO:0000259" key="3">
    <source>
        <dbReference type="PROSITE" id="PS50885"/>
    </source>
</evidence>
<dbReference type="Pfam" id="PF00563">
    <property type="entry name" value="EAL"/>
    <property type="match status" value="1"/>
</dbReference>
<dbReference type="Pfam" id="PF00990">
    <property type="entry name" value="GGDEF"/>
    <property type="match status" value="1"/>
</dbReference>
<dbReference type="SUPFAM" id="SSF158472">
    <property type="entry name" value="HAMP domain-like"/>
    <property type="match status" value="1"/>
</dbReference>
<dbReference type="SUPFAM" id="SSF141868">
    <property type="entry name" value="EAL domain-like"/>
    <property type="match status" value="1"/>
</dbReference>
<dbReference type="SUPFAM" id="SSF55073">
    <property type="entry name" value="Nucleotide cyclase"/>
    <property type="match status" value="1"/>
</dbReference>
<evidence type="ECO:0000259" key="2">
    <source>
        <dbReference type="PROSITE" id="PS50883"/>
    </source>
</evidence>
<dbReference type="SMART" id="SM00267">
    <property type="entry name" value="GGDEF"/>
    <property type="match status" value="1"/>
</dbReference>
<comment type="caution">
    <text evidence="5">The sequence shown here is derived from an EMBL/GenBank/DDBJ whole genome shotgun (WGS) entry which is preliminary data.</text>
</comment>
<organism evidence="5 6">
    <name type="scientific">Allohahella marinimesophila</name>
    <dbReference type="NCBI Taxonomy" id="1054972"/>
    <lineage>
        <taxon>Bacteria</taxon>
        <taxon>Pseudomonadati</taxon>
        <taxon>Pseudomonadota</taxon>
        <taxon>Gammaproteobacteria</taxon>
        <taxon>Oceanospirillales</taxon>
        <taxon>Hahellaceae</taxon>
        <taxon>Allohahella</taxon>
    </lineage>
</organism>
<feature type="transmembrane region" description="Helical" evidence="1">
    <location>
        <begin position="171"/>
        <end position="194"/>
    </location>
</feature>
<feature type="domain" description="GGDEF" evidence="4">
    <location>
        <begin position="294"/>
        <end position="430"/>
    </location>
</feature>
<dbReference type="InterPro" id="IPR001633">
    <property type="entry name" value="EAL_dom"/>
</dbReference>
<dbReference type="PANTHER" id="PTHR44757:SF2">
    <property type="entry name" value="BIOFILM ARCHITECTURE MAINTENANCE PROTEIN MBAA"/>
    <property type="match status" value="1"/>
</dbReference>
<gene>
    <name evidence="5" type="ORF">GCM10022278_11680</name>
</gene>
<dbReference type="CDD" id="cd01948">
    <property type="entry name" value="EAL"/>
    <property type="match status" value="1"/>
</dbReference>
<evidence type="ECO:0008006" key="7">
    <source>
        <dbReference type="Google" id="ProtNLM"/>
    </source>
</evidence>
<keyword evidence="6" id="KW-1185">Reference proteome</keyword>
<dbReference type="RefSeq" id="WP_344804259.1">
    <property type="nucleotide sequence ID" value="NZ_BAABBO010000007.1"/>
</dbReference>
<dbReference type="PROSITE" id="PS50887">
    <property type="entry name" value="GGDEF"/>
    <property type="match status" value="1"/>
</dbReference>
<feature type="domain" description="HAMP" evidence="3">
    <location>
        <begin position="198"/>
        <end position="251"/>
    </location>
</feature>
<dbReference type="Gene3D" id="3.30.70.270">
    <property type="match status" value="1"/>
</dbReference>
<dbReference type="InterPro" id="IPR000160">
    <property type="entry name" value="GGDEF_dom"/>
</dbReference>
<evidence type="ECO:0000313" key="6">
    <source>
        <dbReference type="Proteomes" id="UP001501337"/>
    </source>
</evidence>
<dbReference type="InterPro" id="IPR003660">
    <property type="entry name" value="HAMP_dom"/>
</dbReference>
<dbReference type="PROSITE" id="PS50885">
    <property type="entry name" value="HAMP"/>
    <property type="match status" value="1"/>
</dbReference>
<dbReference type="PROSITE" id="PS50883">
    <property type="entry name" value="EAL"/>
    <property type="match status" value="1"/>
</dbReference>
<protein>
    <recommendedName>
        <fullName evidence="7">Diguanylate cyclase (GGDEF)-like protein</fullName>
    </recommendedName>
</protein>
<accession>A0ABP7NW65</accession>
<feature type="transmembrane region" description="Helical" evidence="1">
    <location>
        <begin position="17"/>
        <end position="41"/>
    </location>
</feature>
<evidence type="ECO:0000256" key="1">
    <source>
        <dbReference type="SAM" id="Phobius"/>
    </source>
</evidence>
<dbReference type="PANTHER" id="PTHR44757">
    <property type="entry name" value="DIGUANYLATE CYCLASE DGCP"/>
    <property type="match status" value="1"/>
</dbReference>
<dbReference type="Pfam" id="PF00672">
    <property type="entry name" value="HAMP"/>
    <property type="match status" value="1"/>
</dbReference>
<dbReference type="InterPro" id="IPR035919">
    <property type="entry name" value="EAL_sf"/>
</dbReference>
<keyword evidence="1" id="KW-0472">Membrane</keyword>
<sequence>MKALKQWYKNAPLRTKFSFVFCTTTFGVTLVMSLALVLLYANQQRNDFESAVEAEVQTLALIIQAHPQDGSEASKITLVRTLSAVATAHDMTVAVCLSETMENYEFFYTAADLKPASAIVRQNEAASCSGGDFSEWRAGSYGVGRLVDGEASPFVAYLKAEADASILGDRIALLTLLLLAAVLTTVAIASLVAYRMQGAILRPLAALQRVSTSILDNADYDQRVQVEGDDEIGALVRTYNKMLSTIAQRRKERDKALATLDRLANFDGLTNLPNRDCSLRTLNEAVATARDHSGEVAAMYIDLDNFKLVNDSLGHEAGDVLLREAAARLVTVLGKSGVLGRLGGDEFLIIAASPDAQLSDALLGKIATDCISALAQPFTLSGHVVSTRASIGIARFPQHADDGDALLKLADGAMYKAKEDGRDTYRFYDEKINKRNQRRHMIVTDLRIALRERQMQVVYQPIVQVDNHQIIGAEALLRWHHPQFRMIGPSEFVPVAESAGLINQLGIWVIEQVCILLKRLQSGAIPFLANDQYFRIAVNLSPVQFRQDVLFETIENILLEHGVPPTRFRFEVTESIFMDELNRASNVIAKLRKIGCGVSIDDFGTGYSSLSYLSKLPVDTLKIDRSFVNELSSYYSSLHEQAQHPASGLSEPDPRQAQAIALAILSLAKNLGMHVVAEGVEHLEQLRFLKEHGCDSVQGYLFGKPMPERDFIEFISRKK</sequence>
<keyword evidence="1" id="KW-0812">Transmembrane</keyword>
<keyword evidence="1" id="KW-1133">Transmembrane helix</keyword>
<dbReference type="InterPro" id="IPR052155">
    <property type="entry name" value="Biofilm_reg_signaling"/>
</dbReference>
<name>A0ABP7NW65_9GAMM</name>
<dbReference type="SMART" id="SM00304">
    <property type="entry name" value="HAMP"/>
    <property type="match status" value="1"/>
</dbReference>
<reference evidence="6" key="1">
    <citation type="journal article" date="2019" name="Int. J. Syst. Evol. Microbiol.">
        <title>The Global Catalogue of Microorganisms (GCM) 10K type strain sequencing project: providing services to taxonomists for standard genome sequencing and annotation.</title>
        <authorList>
            <consortium name="The Broad Institute Genomics Platform"/>
            <consortium name="The Broad Institute Genome Sequencing Center for Infectious Disease"/>
            <person name="Wu L."/>
            <person name="Ma J."/>
        </authorList>
    </citation>
    <scope>NUCLEOTIDE SEQUENCE [LARGE SCALE GENOMIC DNA]</scope>
    <source>
        <strain evidence="6">JCM 17555</strain>
    </source>
</reference>
<dbReference type="Gene3D" id="6.10.340.10">
    <property type="match status" value="1"/>
</dbReference>